<dbReference type="Pfam" id="PF00022">
    <property type="entry name" value="Actin"/>
    <property type="match status" value="1"/>
</dbReference>
<sequence length="106" mass="12353">MLFTDSEELRRRLYSCILVVGGGLQFEGAMSWLQHQVTQAIPTSMQMQLESMDIITKPKDMDSSLTSWKGGAILACLDSTQELWIRQQEWRQFSVRLLRERAPFNW</sequence>
<dbReference type="EMBL" id="BLXT01000474">
    <property type="protein sequence ID" value="GFN77425.1"/>
    <property type="molecule type" value="Genomic_DNA"/>
</dbReference>
<evidence type="ECO:0000313" key="3">
    <source>
        <dbReference type="Proteomes" id="UP000735302"/>
    </source>
</evidence>
<dbReference type="Proteomes" id="UP000735302">
    <property type="component" value="Unassembled WGS sequence"/>
</dbReference>
<dbReference type="InterPro" id="IPR004000">
    <property type="entry name" value="Actin"/>
</dbReference>
<organism evidence="2 3">
    <name type="scientific">Plakobranchus ocellatus</name>
    <dbReference type="NCBI Taxonomy" id="259542"/>
    <lineage>
        <taxon>Eukaryota</taxon>
        <taxon>Metazoa</taxon>
        <taxon>Spiralia</taxon>
        <taxon>Lophotrochozoa</taxon>
        <taxon>Mollusca</taxon>
        <taxon>Gastropoda</taxon>
        <taxon>Heterobranchia</taxon>
        <taxon>Euthyneura</taxon>
        <taxon>Panpulmonata</taxon>
        <taxon>Sacoglossa</taxon>
        <taxon>Placobranchoidea</taxon>
        <taxon>Plakobranchidae</taxon>
        <taxon>Plakobranchus</taxon>
    </lineage>
</organism>
<comment type="caution">
    <text evidence="2">The sequence shown here is derived from an EMBL/GenBank/DDBJ whole genome shotgun (WGS) entry which is preliminary data.</text>
</comment>
<evidence type="ECO:0000256" key="1">
    <source>
        <dbReference type="ARBA" id="ARBA00003520"/>
    </source>
</evidence>
<proteinExistence type="predicted"/>
<dbReference type="InterPro" id="IPR043129">
    <property type="entry name" value="ATPase_NBD"/>
</dbReference>
<reference evidence="2 3" key="1">
    <citation type="journal article" date="2021" name="Elife">
        <title>Chloroplast acquisition without the gene transfer in kleptoplastic sea slugs, Plakobranchus ocellatus.</title>
        <authorList>
            <person name="Maeda T."/>
            <person name="Takahashi S."/>
            <person name="Yoshida T."/>
            <person name="Shimamura S."/>
            <person name="Takaki Y."/>
            <person name="Nagai Y."/>
            <person name="Toyoda A."/>
            <person name="Suzuki Y."/>
            <person name="Arimoto A."/>
            <person name="Ishii H."/>
            <person name="Satoh N."/>
            <person name="Nishiyama T."/>
            <person name="Hasebe M."/>
            <person name="Maruyama T."/>
            <person name="Minagawa J."/>
            <person name="Obokata J."/>
            <person name="Shigenobu S."/>
        </authorList>
    </citation>
    <scope>NUCLEOTIDE SEQUENCE [LARGE SCALE GENOMIC DNA]</scope>
</reference>
<dbReference type="AlphaFoldDB" id="A0AAV3Y4T8"/>
<dbReference type="Gene3D" id="3.30.420.40">
    <property type="match status" value="1"/>
</dbReference>
<accession>A0AAV3Y4T8</accession>
<name>A0AAV3Y4T8_9GAST</name>
<protein>
    <submittedName>
        <fullName evidence="2">Actin-related protein 8</fullName>
    </submittedName>
</protein>
<keyword evidence="3" id="KW-1185">Reference proteome</keyword>
<evidence type="ECO:0000313" key="2">
    <source>
        <dbReference type="EMBL" id="GFN77425.1"/>
    </source>
</evidence>
<gene>
    <name evidence="2" type="ORF">PoB_000393100</name>
</gene>
<comment type="function">
    <text evidence="1">Actins are highly conserved proteins that are involved in various types of cell motility and are ubiquitously expressed in all eukaryotic cells.</text>
</comment>
<dbReference type="SUPFAM" id="SSF53067">
    <property type="entry name" value="Actin-like ATPase domain"/>
    <property type="match status" value="1"/>
</dbReference>